<evidence type="ECO:0000256" key="2">
    <source>
        <dbReference type="SAM" id="MobiDB-lite"/>
    </source>
</evidence>
<dbReference type="Proteomes" id="UP001231189">
    <property type="component" value="Unassembled WGS sequence"/>
</dbReference>
<feature type="region of interest" description="Disordered" evidence="2">
    <location>
        <begin position="78"/>
        <end position="214"/>
    </location>
</feature>
<evidence type="ECO:0000256" key="1">
    <source>
        <dbReference type="PROSITE-ProRule" id="PRU00047"/>
    </source>
</evidence>
<feature type="compositionally biased region" description="Basic residues" evidence="2">
    <location>
        <begin position="175"/>
        <end position="185"/>
    </location>
</feature>
<dbReference type="Pfam" id="PF00098">
    <property type="entry name" value="zf-CCHC"/>
    <property type="match status" value="1"/>
</dbReference>
<feature type="compositionally biased region" description="Pro residues" evidence="2">
    <location>
        <begin position="84"/>
        <end position="102"/>
    </location>
</feature>
<evidence type="ECO:0000259" key="3">
    <source>
        <dbReference type="PROSITE" id="PS50158"/>
    </source>
</evidence>
<organism evidence="4 5">
    <name type="scientific">Lolium multiflorum</name>
    <name type="common">Italian ryegrass</name>
    <name type="synonym">Lolium perenne subsp. multiflorum</name>
    <dbReference type="NCBI Taxonomy" id="4521"/>
    <lineage>
        <taxon>Eukaryota</taxon>
        <taxon>Viridiplantae</taxon>
        <taxon>Streptophyta</taxon>
        <taxon>Embryophyta</taxon>
        <taxon>Tracheophyta</taxon>
        <taxon>Spermatophyta</taxon>
        <taxon>Magnoliopsida</taxon>
        <taxon>Liliopsida</taxon>
        <taxon>Poales</taxon>
        <taxon>Poaceae</taxon>
        <taxon>BOP clade</taxon>
        <taxon>Pooideae</taxon>
        <taxon>Poodae</taxon>
        <taxon>Poeae</taxon>
        <taxon>Poeae Chloroplast Group 2 (Poeae type)</taxon>
        <taxon>Loliodinae</taxon>
        <taxon>Loliinae</taxon>
        <taxon>Lolium</taxon>
    </lineage>
</organism>
<feature type="compositionally biased region" description="Gly residues" evidence="2">
    <location>
        <begin position="187"/>
        <end position="200"/>
    </location>
</feature>
<dbReference type="Gene3D" id="4.10.60.10">
    <property type="entry name" value="Zinc finger, CCHC-type"/>
    <property type="match status" value="1"/>
</dbReference>
<dbReference type="SMART" id="SM00343">
    <property type="entry name" value="ZnF_C2HC"/>
    <property type="match status" value="2"/>
</dbReference>
<dbReference type="InterPro" id="IPR036875">
    <property type="entry name" value="Znf_CCHC_sf"/>
</dbReference>
<keyword evidence="5" id="KW-1185">Reference proteome</keyword>
<dbReference type="SUPFAM" id="SSF57756">
    <property type="entry name" value="Retrovirus zinc finger-like domains"/>
    <property type="match status" value="1"/>
</dbReference>
<comment type="caution">
    <text evidence="4">The sequence shown here is derived from an EMBL/GenBank/DDBJ whole genome shotgun (WGS) entry which is preliminary data.</text>
</comment>
<keyword evidence="1" id="KW-0863">Zinc-finger</keyword>
<keyword evidence="1" id="KW-0862">Zinc</keyword>
<feature type="domain" description="CCHC-type" evidence="3">
    <location>
        <begin position="237"/>
        <end position="250"/>
    </location>
</feature>
<feature type="region of interest" description="Disordered" evidence="2">
    <location>
        <begin position="1"/>
        <end position="32"/>
    </location>
</feature>
<dbReference type="InterPro" id="IPR001878">
    <property type="entry name" value="Znf_CCHC"/>
</dbReference>
<gene>
    <name evidence="4" type="ORF">QYE76_000140</name>
</gene>
<dbReference type="PROSITE" id="PS50158">
    <property type="entry name" value="ZF_CCHC"/>
    <property type="match status" value="1"/>
</dbReference>
<keyword evidence="1" id="KW-0479">Metal-binding</keyword>
<dbReference type="GO" id="GO:0003676">
    <property type="term" value="F:nucleic acid binding"/>
    <property type="evidence" value="ECO:0007669"/>
    <property type="project" value="InterPro"/>
</dbReference>
<reference evidence="4" key="1">
    <citation type="submission" date="2023-07" db="EMBL/GenBank/DDBJ databases">
        <title>A chromosome-level genome assembly of Lolium multiflorum.</title>
        <authorList>
            <person name="Chen Y."/>
            <person name="Copetti D."/>
            <person name="Kolliker R."/>
            <person name="Studer B."/>
        </authorList>
    </citation>
    <scope>NUCLEOTIDE SEQUENCE</scope>
    <source>
        <strain evidence="4">02402/16</strain>
        <tissue evidence="4">Leaf</tissue>
    </source>
</reference>
<dbReference type="EMBL" id="JAUUTY010000005">
    <property type="protein sequence ID" value="KAK1625825.1"/>
    <property type="molecule type" value="Genomic_DNA"/>
</dbReference>
<name>A0AAD8RJI5_LOLMU</name>
<evidence type="ECO:0000313" key="4">
    <source>
        <dbReference type="EMBL" id="KAK1625825.1"/>
    </source>
</evidence>
<proteinExistence type="predicted"/>
<feature type="compositionally biased region" description="Basic residues" evidence="2">
    <location>
        <begin position="138"/>
        <end position="148"/>
    </location>
</feature>
<sequence>MIARPDQVRRHAASARSIHLHPPATHSILPRHGPQAAARFVPQPLAAGIAPPQGSCLLPAPSTAGALPPPGPAIPAAPRCLPAPALPSPELATPPFPAPPGSGRPSARDGHVQGPLPGQRPRPPGSRGKASCCTTRAGGRRHAARLRPGRSPPLDRRSPLRREEQLPHNAAPTAAKKKKKPKKNRAGAGGAAGGAVGGSQVGNPPMAPPQGRVFDGRADTQVVVSAPPEKSPTSNICFNCGEMGHFRSDCTLPEQCLFCGDPAHLAAACKERFNSRRRREVIEYLGHGIDGGFYYIDLGGRSLVLPSTLQ</sequence>
<evidence type="ECO:0000313" key="5">
    <source>
        <dbReference type="Proteomes" id="UP001231189"/>
    </source>
</evidence>
<protein>
    <recommendedName>
        <fullName evidence="3">CCHC-type domain-containing protein</fullName>
    </recommendedName>
</protein>
<dbReference type="AlphaFoldDB" id="A0AAD8RJI5"/>
<accession>A0AAD8RJI5</accession>
<dbReference type="GO" id="GO:0008270">
    <property type="term" value="F:zinc ion binding"/>
    <property type="evidence" value="ECO:0007669"/>
    <property type="project" value="UniProtKB-KW"/>
</dbReference>
<feature type="compositionally biased region" description="Basic and acidic residues" evidence="2">
    <location>
        <begin position="153"/>
        <end position="166"/>
    </location>
</feature>